<dbReference type="GO" id="GO:0003824">
    <property type="term" value="F:catalytic activity"/>
    <property type="evidence" value="ECO:0007669"/>
    <property type="project" value="UniProtKB-ARBA"/>
</dbReference>
<evidence type="ECO:0008006" key="7">
    <source>
        <dbReference type="Google" id="ProtNLM"/>
    </source>
</evidence>
<dbReference type="Proteomes" id="UP000593564">
    <property type="component" value="Unassembled WGS sequence"/>
</dbReference>
<comment type="cofactor">
    <cofactor evidence="1">
        <name>Mg(2+)</name>
        <dbReference type="ChEBI" id="CHEBI:18420"/>
    </cofactor>
</comment>
<dbReference type="GO" id="GO:0046872">
    <property type="term" value="F:metal ion binding"/>
    <property type="evidence" value="ECO:0007669"/>
    <property type="project" value="UniProtKB-KW"/>
</dbReference>
<dbReference type="InterPro" id="IPR023214">
    <property type="entry name" value="HAD_sf"/>
</dbReference>
<keyword evidence="2" id="KW-0479">Metal-binding</keyword>
<dbReference type="PANTHER" id="PTHR46193">
    <property type="entry name" value="6-PHOSPHOGLUCONATE PHOSPHATASE"/>
    <property type="match status" value="1"/>
</dbReference>
<dbReference type="AlphaFoldDB" id="A0A7J7H1N3"/>
<evidence type="ECO:0000313" key="5">
    <source>
        <dbReference type="EMBL" id="KAF5946465.1"/>
    </source>
</evidence>
<organism evidence="5 6">
    <name type="scientific">Camellia sinensis</name>
    <name type="common">Tea plant</name>
    <name type="synonym">Thea sinensis</name>
    <dbReference type="NCBI Taxonomy" id="4442"/>
    <lineage>
        <taxon>Eukaryota</taxon>
        <taxon>Viridiplantae</taxon>
        <taxon>Streptophyta</taxon>
        <taxon>Embryophyta</taxon>
        <taxon>Tracheophyta</taxon>
        <taxon>Spermatophyta</taxon>
        <taxon>Magnoliopsida</taxon>
        <taxon>eudicotyledons</taxon>
        <taxon>Gunneridae</taxon>
        <taxon>Pentapetalae</taxon>
        <taxon>asterids</taxon>
        <taxon>Ericales</taxon>
        <taxon>Theaceae</taxon>
        <taxon>Camellia</taxon>
    </lineage>
</organism>
<dbReference type="InterPro" id="IPR023198">
    <property type="entry name" value="PGP-like_dom2"/>
</dbReference>
<dbReference type="InterPro" id="IPR036412">
    <property type="entry name" value="HAD-like_sf"/>
</dbReference>
<evidence type="ECO:0000256" key="2">
    <source>
        <dbReference type="ARBA" id="ARBA00022723"/>
    </source>
</evidence>
<dbReference type="PANTHER" id="PTHR46193:SF18">
    <property type="entry name" value="HEXITOL PHOSPHATASE B"/>
    <property type="match status" value="1"/>
</dbReference>
<reference evidence="6" key="1">
    <citation type="journal article" date="2020" name="Nat. Commun.">
        <title>Genome assembly of wild tea tree DASZ reveals pedigree and selection history of tea varieties.</title>
        <authorList>
            <person name="Zhang W."/>
            <person name="Zhang Y."/>
            <person name="Qiu H."/>
            <person name="Guo Y."/>
            <person name="Wan H."/>
            <person name="Zhang X."/>
            <person name="Scossa F."/>
            <person name="Alseekh S."/>
            <person name="Zhang Q."/>
            <person name="Wang P."/>
            <person name="Xu L."/>
            <person name="Schmidt M.H."/>
            <person name="Jia X."/>
            <person name="Li D."/>
            <person name="Zhu A."/>
            <person name="Guo F."/>
            <person name="Chen W."/>
            <person name="Ni D."/>
            <person name="Usadel B."/>
            <person name="Fernie A.R."/>
            <person name="Wen W."/>
        </authorList>
    </citation>
    <scope>NUCLEOTIDE SEQUENCE [LARGE SCALE GENOMIC DNA]</scope>
    <source>
        <strain evidence="6">cv. G240</strain>
    </source>
</reference>
<name>A0A7J7H1N3_CAMSI</name>
<dbReference type="EMBL" id="JACBKZ010000007">
    <property type="protein sequence ID" value="KAF5946465.1"/>
    <property type="molecule type" value="Genomic_DNA"/>
</dbReference>
<keyword evidence="3" id="KW-0460">Magnesium</keyword>
<dbReference type="Gene3D" id="1.10.150.240">
    <property type="entry name" value="Putative phosphatase, domain 2"/>
    <property type="match status" value="1"/>
</dbReference>
<comment type="caution">
    <text evidence="5">The sequence shown here is derived from an EMBL/GenBank/DDBJ whole genome shotgun (WGS) entry which is preliminary data.</text>
</comment>
<dbReference type="SUPFAM" id="SSF56784">
    <property type="entry name" value="HAD-like"/>
    <property type="match status" value="1"/>
</dbReference>
<sequence>MEFHAQLASGFELSWANILCENCSRGGSGFVDPATNYTRKVRGSLTFQHPDLNRRGRSYMKTLSGDAINDPSQVSGDCGVVSCLLSFLAPLEAILFDIDGTLCDSDPVHYYAFRDMLQEIGFNGGVPITEEFFVKTISGKHNGEPSRILLPEWDFQRAMKFMDDKEAMFRR</sequence>
<gene>
    <name evidence="5" type="ORF">HYC85_016693</name>
</gene>
<keyword evidence="6" id="KW-1185">Reference proteome</keyword>
<keyword evidence="4" id="KW-0119">Carbohydrate metabolism</keyword>
<proteinExistence type="predicted"/>
<dbReference type="Gene3D" id="3.40.50.1000">
    <property type="entry name" value="HAD superfamily/HAD-like"/>
    <property type="match status" value="1"/>
</dbReference>
<reference evidence="5 6" key="2">
    <citation type="submission" date="2020-07" db="EMBL/GenBank/DDBJ databases">
        <title>Genome assembly of wild tea tree DASZ reveals pedigree and selection history of tea varieties.</title>
        <authorList>
            <person name="Zhang W."/>
        </authorList>
    </citation>
    <scope>NUCLEOTIDE SEQUENCE [LARGE SCALE GENOMIC DNA]</scope>
    <source>
        <strain evidence="6">cv. G240</strain>
        <tissue evidence="5">Leaf</tissue>
    </source>
</reference>
<dbReference type="InterPro" id="IPR051600">
    <property type="entry name" value="Beta-PGM-like"/>
</dbReference>
<accession>A0A7J7H1N3</accession>
<evidence type="ECO:0000256" key="1">
    <source>
        <dbReference type="ARBA" id="ARBA00001946"/>
    </source>
</evidence>
<protein>
    <recommendedName>
        <fullName evidence="7">Haloacid dehalogenase-like hydrolase domain-containing protein Sgpp</fullName>
    </recommendedName>
</protein>
<evidence type="ECO:0000256" key="3">
    <source>
        <dbReference type="ARBA" id="ARBA00022842"/>
    </source>
</evidence>
<evidence type="ECO:0000256" key="4">
    <source>
        <dbReference type="ARBA" id="ARBA00023277"/>
    </source>
</evidence>
<evidence type="ECO:0000313" key="6">
    <source>
        <dbReference type="Proteomes" id="UP000593564"/>
    </source>
</evidence>